<dbReference type="Gramene" id="Kaladp0068s0348.1.v1.1">
    <property type="protein sequence ID" value="Kaladp0068s0348.1.v1.1.CDS.1"/>
    <property type="gene ID" value="Kaladp0068s0348.v1.1"/>
</dbReference>
<evidence type="ECO:0000313" key="3">
    <source>
        <dbReference type="Proteomes" id="UP000594263"/>
    </source>
</evidence>
<dbReference type="AlphaFoldDB" id="A0A7N0UIY5"/>
<evidence type="ECO:0000256" key="1">
    <source>
        <dbReference type="SAM" id="MobiDB-lite"/>
    </source>
</evidence>
<feature type="region of interest" description="Disordered" evidence="1">
    <location>
        <begin position="46"/>
        <end position="70"/>
    </location>
</feature>
<accession>A0A7N0UIY5</accession>
<evidence type="ECO:0000313" key="2">
    <source>
        <dbReference type="EnsemblPlants" id="Kaladp0068s0348.1.v1.1.CDS.1"/>
    </source>
</evidence>
<dbReference type="EnsemblPlants" id="Kaladp0068s0348.1.v1.1">
    <property type="protein sequence ID" value="Kaladp0068s0348.1.v1.1.CDS.1"/>
    <property type="gene ID" value="Kaladp0068s0348.v1.1"/>
</dbReference>
<protein>
    <submittedName>
        <fullName evidence="2">Uncharacterized protein</fullName>
    </submittedName>
</protein>
<organism evidence="2 3">
    <name type="scientific">Kalanchoe fedtschenkoi</name>
    <name type="common">Lavender scallops</name>
    <name type="synonym">South American air plant</name>
    <dbReference type="NCBI Taxonomy" id="63787"/>
    <lineage>
        <taxon>Eukaryota</taxon>
        <taxon>Viridiplantae</taxon>
        <taxon>Streptophyta</taxon>
        <taxon>Embryophyta</taxon>
        <taxon>Tracheophyta</taxon>
        <taxon>Spermatophyta</taxon>
        <taxon>Magnoliopsida</taxon>
        <taxon>eudicotyledons</taxon>
        <taxon>Gunneridae</taxon>
        <taxon>Pentapetalae</taxon>
        <taxon>Saxifragales</taxon>
        <taxon>Crassulaceae</taxon>
        <taxon>Kalanchoe</taxon>
    </lineage>
</organism>
<dbReference type="Proteomes" id="UP000594263">
    <property type="component" value="Unplaced"/>
</dbReference>
<name>A0A7N0UIY5_KALFE</name>
<keyword evidence="3" id="KW-1185">Reference proteome</keyword>
<sequence>MNKKAYKDSGWVTETKMVLKPINLHHPRTNLTLLLHWPVGKIETSSSINHSDDNRFGSGISPPPRTHHQSTFLCLPSPF</sequence>
<proteinExistence type="predicted"/>
<reference evidence="2" key="1">
    <citation type="submission" date="2021-01" db="UniProtKB">
        <authorList>
            <consortium name="EnsemblPlants"/>
        </authorList>
    </citation>
    <scope>IDENTIFICATION</scope>
</reference>